<evidence type="ECO:0000313" key="2">
    <source>
        <dbReference type="EMBL" id="KAL2501309.1"/>
    </source>
</evidence>
<reference evidence="3" key="1">
    <citation type="submission" date="2024-07" db="EMBL/GenBank/DDBJ databases">
        <title>Two chromosome-level genome assemblies of Korean endemic species Abeliophyllum distichum and Forsythia ovata (Oleaceae).</title>
        <authorList>
            <person name="Jang H."/>
        </authorList>
    </citation>
    <scope>NUCLEOTIDE SEQUENCE [LARGE SCALE GENOMIC DNA]</scope>
</reference>
<gene>
    <name evidence="2" type="ORF">Fot_35157</name>
</gene>
<dbReference type="AlphaFoldDB" id="A0ABD1SNI4"/>
<keyword evidence="3" id="KW-1185">Reference proteome</keyword>
<accession>A0ABD1SNI4</accession>
<evidence type="ECO:0000313" key="3">
    <source>
        <dbReference type="Proteomes" id="UP001604277"/>
    </source>
</evidence>
<protein>
    <submittedName>
        <fullName evidence="2">Uncharacterized protein</fullName>
    </submittedName>
</protein>
<name>A0ABD1SNI4_9LAMI</name>
<feature type="compositionally biased region" description="Low complexity" evidence="1">
    <location>
        <begin position="19"/>
        <end position="31"/>
    </location>
</feature>
<evidence type="ECO:0000256" key="1">
    <source>
        <dbReference type="SAM" id="MobiDB-lite"/>
    </source>
</evidence>
<feature type="region of interest" description="Disordered" evidence="1">
    <location>
        <begin position="15"/>
        <end position="54"/>
    </location>
</feature>
<sequence length="109" mass="11658">MVDSSSFISAAPVVTSEVPSASFSAGPAPSSENSRQSGKKKAETDGWEGASRTPMPTHVECINIEFCRDELDPTVLGKLPVPAAIAVASVHKYWTSTFEKAVDNAEWME</sequence>
<dbReference type="EMBL" id="JBFOLJ010000010">
    <property type="protein sequence ID" value="KAL2501309.1"/>
    <property type="molecule type" value="Genomic_DNA"/>
</dbReference>
<proteinExistence type="predicted"/>
<comment type="caution">
    <text evidence="2">The sequence shown here is derived from an EMBL/GenBank/DDBJ whole genome shotgun (WGS) entry which is preliminary data.</text>
</comment>
<organism evidence="2 3">
    <name type="scientific">Forsythia ovata</name>
    <dbReference type="NCBI Taxonomy" id="205694"/>
    <lineage>
        <taxon>Eukaryota</taxon>
        <taxon>Viridiplantae</taxon>
        <taxon>Streptophyta</taxon>
        <taxon>Embryophyta</taxon>
        <taxon>Tracheophyta</taxon>
        <taxon>Spermatophyta</taxon>
        <taxon>Magnoliopsida</taxon>
        <taxon>eudicotyledons</taxon>
        <taxon>Gunneridae</taxon>
        <taxon>Pentapetalae</taxon>
        <taxon>asterids</taxon>
        <taxon>lamiids</taxon>
        <taxon>Lamiales</taxon>
        <taxon>Oleaceae</taxon>
        <taxon>Forsythieae</taxon>
        <taxon>Forsythia</taxon>
    </lineage>
</organism>
<dbReference type="Proteomes" id="UP001604277">
    <property type="component" value="Unassembled WGS sequence"/>
</dbReference>